<feature type="compositionally biased region" description="Low complexity" evidence="1">
    <location>
        <begin position="78"/>
        <end position="108"/>
    </location>
</feature>
<dbReference type="OMA" id="YKPTHHY"/>
<dbReference type="Proteomes" id="UP000011083">
    <property type="component" value="Unassembled WGS sequence"/>
</dbReference>
<dbReference type="AlphaFoldDB" id="L8HBP5"/>
<dbReference type="RefSeq" id="XP_004348591.1">
    <property type="nucleotide sequence ID" value="XM_004348541.1"/>
</dbReference>
<dbReference type="GeneID" id="14923059"/>
<organism evidence="2 3">
    <name type="scientific">Acanthamoeba castellanii (strain ATCC 30010 / Neff)</name>
    <dbReference type="NCBI Taxonomy" id="1257118"/>
    <lineage>
        <taxon>Eukaryota</taxon>
        <taxon>Amoebozoa</taxon>
        <taxon>Discosea</taxon>
        <taxon>Longamoebia</taxon>
        <taxon>Centramoebida</taxon>
        <taxon>Acanthamoebidae</taxon>
        <taxon>Acanthamoeba</taxon>
    </lineage>
</organism>
<protein>
    <submittedName>
        <fullName evidence="2">Uncharacterized protein</fullName>
    </submittedName>
</protein>
<proteinExistence type="predicted"/>
<dbReference type="VEuPathDB" id="AmoebaDB:ACA1_159810"/>
<feature type="region of interest" description="Disordered" evidence="1">
    <location>
        <begin position="344"/>
        <end position="410"/>
    </location>
</feature>
<feature type="compositionally biased region" description="Low complexity" evidence="1">
    <location>
        <begin position="133"/>
        <end position="163"/>
    </location>
</feature>
<sequence>MTTSTNPTLAEQLAAAAAASREPTLGELFLRGAGSVQGDIQSFLRQLATSPQAASEAEKERERREKRGLRKRKRQLMAASAAKTAAAAATSPPAQSRKNGSGPSSASSKKAKTTKNESDRPRQAKTAANLASAAPTPVHPRPTTAPAATTTYPPSAPTTHQPWPVRPPPPVPTTTTTRHHSLPLICADAQCDCSGVHDPAAVSTQSLWKSREFEHSPNTNNTYLVPTLASSSSSSFLVDPSISPHLPSASSSSSSSSTLSSPVFSSTTTSTSNSMSLPPVLSWVDSFFSSLGEMADLVEPSSSSGCIAMAPPCATTSTTTSSTLLSYSSAPSLRHLYPAIDDWPSPHYPNHQHQPQHHHHQPDYTPQRSPITDLLYSSTSSSSSLHHAPTWQSESWSSPPAPPPRDQHTTAGCDCCPAPLAVAVGVSSPYPPGWSWLSGGGW</sequence>
<feature type="compositionally biased region" description="Basic and acidic residues" evidence="1">
    <location>
        <begin position="56"/>
        <end position="65"/>
    </location>
</feature>
<feature type="region of interest" description="Disordered" evidence="1">
    <location>
        <begin position="47"/>
        <end position="178"/>
    </location>
</feature>
<gene>
    <name evidence="2" type="ORF">ACA1_159810</name>
</gene>
<evidence type="ECO:0000313" key="3">
    <source>
        <dbReference type="Proteomes" id="UP000011083"/>
    </source>
</evidence>
<reference evidence="2 3" key="1">
    <citation type="journal article" date="2013" name="Genome Biol.">
        <title>Genome of Acanthamoeba castellanii highlights extensive lateral gene transfer and early evolution of tyrosine kinase signaling.</title>
        <authorList>
            <person name="Clarke M."/>
            <person name="Lohan A.J."/>
            <person name="Liu B."/>
            <person name="Lagkouvardos I."/>
            <person name="Roy S."/>
            <person name="Zafar N."/>
            <person name="Bertelli C."/>
            <person name="Schilde C."/>
            <person name="Kianianmomeni A."/>
            <person name="Burglin T.R."/>
            <person name="Frech C."/>
            <person name="Turcotte B."/>
            <person name="Kopec K.O."/>
            <person name="Synnott J.M."/>
            <person name="Choo C."/>
            <person name="Paponov I."/>
            <person name="Finkler A."/>
            <person name="Soon Heng Tan C."/>
            <person name="Hutchins A.P."/>
            <person name="Weinmeier T."/>
            <person name="Rattei T."/>
            <person name="Chu J.S."/>
            <person name="Gimenez G."/>
            <person name="Irimia M."/>
            <person name="Rigden D.J."/>
            <person name="Fitzpatrick D.A."/>
            <person name="Lorenzo-Morales J."/>
            <person name="Bateman A."/>
            <person name="Chiu C.H."/>
            <person name="Tang P."/>
            <person name="Hegemann P."/>
            <person name="Fromm H."/>
            <person name="Raoult D."/>
            <person name="Greub G."/>
            <person name="Miranda-Saavedra D."/>
            <person name="Chen N."/>
            <person name="Nash P."/>
            <person name="Ginger M.L."/>
            <person name="Horn M."/>
            <person name="Schaap P."/>
            <person name="Caler L."/>
            <person name="Loftus B."/>
        </authorList>
    </citation>
    <scope>NUCLEOTIDE SEQUENCE [LARGE SCALE GENOMIC DNA]</scope>
    <source>
        <strain evidence="2 3">Neff</strain>
    </source>
</reference>
<evidence type="ECO:0000256" key="1">
    <source>
        <dbReference type="SAM" id="MobiDB-lite"/>
    </source>
</evidence>
<feature type="region of interest" description="Disordered" evidence="1">
    <location>
        <begin position="247"/>
        <end position="275"/>
    </location>
</feature>
<accession>L8HBP5</accession>
<feature type="compositionally biased region" description="Basic residues" evidence="1">
    <location>
        <begin position="66"/>
        <end position="75"/>
    </location>
</feature>
<name>L8HBP5_ACACF</name>
<dbReference type="EMBL" id="KB007890">
    <property type="protein sequence ID" value="ELR22133.1"/>
    <property type="molecule type" value="Genomic_DNA"/>
</dbReference>
<keyword evidence="3" id="KW-1185">Reference proteome</keyword>
<evidence type="ECO:0000313" key="2">
    <source>
        <dbReference type="EMBL" id="ELR22133.1"/>
    </source>
</evidence>
<dbReference type="KEGG" id="acan:ACA1_159810"/>